<keyword evidence="2" id="KW-0472">Membrane</keyword>
<evidence type="ECO:0000256" key="1">
    <source>
        <dbReference type="SAM" id="MobiDB-lite"/>
    </source>
</evidence>
<feature type="transmembrane region" description="Helical" evidence="2">
    <location>
        <begin position="24"/>
        <end position="41"/>
    </location>
</feature>
<evidence type="ECO:0000313" key="4">
    <source>
        <dbReference type="EMBL" id="KAJ7311546.1"/>
    </source>
</evidence>
<protein>
    <recommendedName>
        <fullName evidence="3">Luciferase domain-containing protein</fullName>
    </recommendedName>
</protein>
<dbReference type="EMBL" id="JARIHO010000075">
    <property type="protein sequence ID" value="KAJ7311546.1"/>
    <property type="molecule type" value="Genomic_DNA"/>
</dbReference>
<sequence length="256" mass="28445">MVGKSTHAYGQDISQIEALIYRNPHSLLLAVIAAFGVPWAVKNYRKFLALGKSGLTPLGPLGWIVALTLTAFGRETVSTAQYETSGATKERWLETPPERRGARPLTGWHCVPHRQTDRMPSDEMTKRLEAVFEEHVAANPRLVQITLSPHEKTVPGMILHPDVPSPHQDAVQGLREIAHIHPIDHSMHVILSPADSKIVVELGWAERHPLSGRSRFLPLPNSYLLVYAPRDEEELEVVERILVASMGYMAGSRSIA</sequence>
<dbReference type="Pfam" id="PF17648">
    <property type="entry name" value="Luciferase"/>
    <property type="match status" value="1"/>
</dbReference>
<keyword evidence="5" id="KW-1185">Reference proteome</keyword>
<evidence type="ECO:0000259" key="3">
    <source>
        <dbReference type="Pfam" id="PF17648"/>
    </source>
</evidence>
<gene>
    <name evidence="4" type="ORF">DFH08DRAFT_1045527</name>
</gene>
<keyword evidence="2" id="KW-0812">Transmembrane</keyword>
<dbReference type="AlphaFoldDB" id="A0AAD6Z8L0"/>
<reference evidence="4" key="1">
    <citation type="submission" date="2023-03" db="EMBL/GenBank/DDBJ databases">
        <title>Massive genome expansion in bonnet fungi (Mycena s.s.) driven by repeated elements and novel gene families across ecological guilds.</title>
        <authorList>
            <consortium name="Lawrence Berkeley National Laboratory"/>
            <person name="Harder C.B."/>
            <person name="Miyauchi S."/>
            <person name="Viragh M."/>
            <person name="Kuo A."/>
            <person name="Thoen E."/>
            <person name="Andreopoulos B."/>
            <person name="Lu D."/>
            <person name="Skrede I."/>
            <person name="Drula E."/>
            <person name="Henrissat B."/>
            <person name="Morin E."/>
            <person name="Kohler A."/>
            <person name="Barry K."/>
            <person name="LaButti K."/>
            <person name="Morin E."/>
            <person name="Salamov A."/>
            <person name="Lipzen A."/>
            <person name="Mereny Z."/>
            <person name="Hegedus B."/>
            <person name="Baldrian P."/>
            <person name="Stursova M."/>
            <person name="Weitz H."/>
            <person name="Taylor A."/>
            <person name="Grigoriev I.V."/>
            <person name="Nagy L.G."/>
            <person name="Martin F."/>
            <person name="Kauserud H."/>
        </authorList>
    </citation>
    <scope>NUCLEOTIDE SEQUENCE</scope>
    <source>
        <strain evidence="4">CBHHK002</strain>
    </source>
</reference>
<feature type="region of interest" description="Disordered" evidence="1">
    <location>
        <begin position="83"/>
        <end position="120"/>
    </location>
</feature>
<feature type="domain" description="Luciferase" evidence="3">
    <location>
        <begin position="175"/>
        <end position="245"/>
    </location>
</feature>
<organism evidence="4 5">
    <name type="scientific">Mycena albidolilacea</name>
    <dbReference type="NCBI Taxonomy" id="1033008"/>
    <lineage>
        <taxon>Eukaryota</taxon>
        <taxon>Fungi</taxon>
        <taxon>Dikarya</taxon>
        <taxon>Basidiomycota</taxon>
        <taxon>Agaricomycotina</taxon>
        <taxon>Agaricomycetes</taxon>
        <taxon>Agaricomycetidae</taxon>
        <taxon>Agaricales</taxon>
        <taxon>Marasmiineae</taxon>
        <taxon>Mycenaceae</taxon>
        <taxon>Mycena</taxon>
    </lineage>
</organism>
<dbReference type="InterPro" id="IPR048273">
    <property type="entry name" value="Luciferase"/>
</dbReference>
<dbReference type="Proteomes" id="UP001218218">
    <property type="component" value="Unassembled WGS sequence"/>
</dbReference>
<dbReference type="PANTHER" id="PTHR38695">
    <property type="entry name" value="AMINO ACID PERMEASE_ SLC12A DOMAIN-CONTAINING PROTEIN"/>
    <property type="match status" value="1"/>
</dbReference>
<keyword evidence="2" id="KW-1133">Transmembrane helix</keyword>
<accession>A0AAD6Z8L0</accession>
<evidence type="ECO:0000313" key="5">
    <source>
        <dbReference type="Proteomes" id="UP001218218"/>
    </source>
</evidence>
<dbReference type="PANTHER" id="PTHR38695:SF1">
    <property type="entry name" value="AMINO ACID PERMEASE_ SLC12A DOMAIN-CONTAINING PROTEIN"/>
    <property type="match status" value="1"/>
</dbReference>
<evidence type="ECO:0000256" key="2">
    <source>
        <dbReference type="SAM" id="Phobius"/>
    </source>
</evidence>
<proteinExistence type="predicted"/>
<feature type="compositionally biased region" description="Basic and acidic residues" evidence="1">
    <location>
        <begin position="88"/>
        <end position="101"/>
    </location>
</feature>
<comment type="caution">
    <text evidence="4">The sequence shown here is derived from an EMBL/GenBank/DDBJ whole genome shotgun (WGS) entry which is preliminary data.</text>
</comment>
<name>A0AAD6Z8L0_9AGAR</name>
<dbReference type="InterPro" id="IPR040841">
    <property type="entry name" value="Luciferase_dom"/>
</dbReference>